<evidence type="ECO:0000313" key="3">
    <source>
        <dbReference type="EMBL" id="WCT73702.1"/>
    </source>
</evidence>
<dbReference type="Pfam" id="PF01650">
    <property type="entry name" value="Peptidase_C13"/>
    <property type="match status" value="1"/>
</dbReference>
<sequence length="329" mass="34844">MAWASGIARSMMVWLLAALALPAAAQPSHTQVSPLLNGLPDFTAQADGGTQLEWGRSAGWALGEHRKLARALATLQPQRKGVVDAYVVSIALDSDPVFGREAREAGKVLARRYDATGRTIVLAGPDSPAASSLPHGSPESLSIALARIAELMDPAEDALILYTTSHGAPFGIVYADGDAGHGLISPYWLWTTLNQLKVKNRLLILSACFSGIFAPLLSSDEGVVITAAASDRTSFGCVSENDWTFFGDAMVNHALRKPQPIDRAFAEARSMVGGWEAQGRLIPSNPQIAAGAGASRWLTALDQRSPKAPTAPVGRPAAEALPEAQRRNH</sequence>
<dbReference type="EMBL" id="CP117411">
    <property type="protein sequence ID" value="WCT73702.1"/>
    <property type="molecule type" value="Genomic_DNA"/>
</dbReference>
<feature type="region of interest" description="Disordered" evidence="1">
    <location>
        <begin position="303"/>
        <end position="329"/>
    </location>
</feature>
<evidence type="ECO:0000313" key="4">
    <source>
        <dbReference type="Proteomes" id="UP001220395"/>
    </source>
</evidence>
<evidence type="ECO:0000256" key="1">
    <source>
        <dbReference type="SAM" id="MobiDB-lite"/>
    </source>
</evidence>
<protein>
    <submittedName>
        <fullName evidence="3">C13 family peptidase</fullName>
    </submittedName>
</protein>
<feature type="chain" id="PRO_5045819175" evidence="2">
    <location>
        <begin position="26"/>
        <end position="329"/>
    </location>
</feature>
<dbReference type="RefSeq" id="WP_273688147.1">
    <property type="nucleotide sequence ID" value="NZ_CP117411.1"/>
</dbReference>
<organism evidence="3 4">
    <name type="scientific">Sphingomonas naphthae</name>
    <dbReference type="NCBI Taxonomy" id="1813468"/>
    <lineage>
        <taxon>Bacteria</taxon>
        <taxon>Pseudomonadati</taxon>
        <taxon>Pseudomonadota</taxon>
        <taxon>Alphaproteobacteria</taxon>
        <taxon>Sphingomonadales</taxon>
        <taxon>Sphingomonadaceae</taxon>
        <taxon>Sphingomonas</taxon>
    </lineage>
</organism>
<evidence type="ECO:0000256" key="2">
    <source>
        <dbReference type="SAM" id="SignalP"/>
    </source>
</evidence>
<dbReference type="InterPro" id="IPR029030">
    <property type="entry name" value="Caspase-like_dom_sf"/>
</dbReference>
<keyword evidence="4" id="KW-1185">Reference proteome</keyword>
<reference evidence="3 4" key="1">
    <citation type="submission" date="2023-02" db="EMBL/GenBank/DDBJ databases">
        <title>Genome sequence of Sphingomonas naphthae.</title>
        <authorList>
            <person name="Kim S."/>
            <person name="Heo J."/>
            <person name="Kwon S.-W."/>
        </authorList>
    </citation>
    <scope>NUCLEOTIDE SEQUENCE [LARGE SCALE GENOMIC DNA]</scope>
    <source>
        <strain evidence="3 4">KACC 18716</strain>
    </source>
</reference>
<keyword evidence="2" id="KW-0732">Signal</keyword>
<accession>A0ABY7TKF0</accession>
<gene>
    <name evidence="3" type="ORF">PQ455_00270</name>
</gene>
<dbReference type="Proteomes" id="UP001220395">
    <property type="component" value="Chromosome"/>
</dbReference>
<dbReference type="InterPro" id="IPR001096">
    <property type="entry name" value="Peptidase_C13"/>
</dbReference>
<dbReference type="Gene3D" id="3.40.50.1460">
    <property type="match status" value="1"/>
</dbReference>
<dbReference type="SUPFAM" id="SSF52129">
    <property type="entry name" value="Caspase-like"/>
    <property type="match status" value="1"/>
</dbReference>
<name>A0ABY7TKF0_9SPHN</name>
<feature type="signal peptide" evidence="2">
    <location>
        <begin position="1"/>
        <end position="25"/>
    </location>
</feature>
<proteinExistence type="predicted"/>